<comment type="caution">
    <text evidence="1">The sequence shown here is derived from an EMBL/GenBank/DDBJ whole genome shotgun (WGS) entry which is preliminary data.</text>
</comment>
<gene>
    <name evidence="1" type="ORF">FBZ89_11946</name>
</gene>
<organism evidence="1 2">
    <name type="scientific">Nitrospirillum amazonense</name>
    <dbReference type="NCBI Taxonomy" id="28077"/>
    <lineage>
        <taxon>Bacteria</taxon>
        <taxon>Pseudomonadati</taxon>
        <taxon>Pseudomonadota</taxon>
        <taxon>Alphaproteobacteria</taxon>
        <taxon>Rhodospirillales</taxon>
        <taxon>Azospirillaceae</taxon>
        <taxon>Nitrospirillum</taxon>
    </lineage>
</organism>
<protein>
    <submittedName>
        <fullName evidence="1">Uncharacterized protein</fullName>
    </submittedName>
</protein>
<accession>A0A560EWT8</accession>
<evidence type="ECO:0000313" key="2">
    <source>
        <dbReference type="Proteomes" id="UP000319859"/>
    </source>
</evidence>
<reference evidence="1 2" key="1">
    <citation type="submission" date="2019-06" db="EMBL/GenBank/DDBJ databases">
        <title>Genomic Encyclopedia of Type Strains, Phase IV (KMG-V): Genome sequencing to study the core and pangenomes of soil and plant-associated prokaryotes.</title>
        <authorList>
            <person name="Whitman W."/>
        </authorList>
    </citation>
    <scope>NUCLEOTIDE SEQUENCE [LARGE SCALE GENOMIC DNA]</scope>
    <source>
        <strain evidence="1 2">BR 11880</strain>
    </source>
</reference>
<dbReference type="AlphaFoldDB" id="A0A560EWT8"/>
<dbReference type="Proteomes" id="UP000319859">
    <property type="component" value="Unassembled WGS sequence"/>
</dbReference>
<dbReference type="EMBL" id="VITN01000019">
    <property type="protein sequence ID" value="TWB13831.1"/>
    <property type="molecule type" value="Genomic_DNA"/>
</dbReference>
<evidence type="ECO:0000313" key="1">
    <source>
        <dbReference type="EMBL" id="TWB13831.1"/>
    </source>
</evidence>
<sequence length="35" mass="3645">MSAPVPHVTAGHELTHELTGDGGRCHGLELPVVVQ</sequence>
<name>A0A560EWT8_9PROT</name>
<proteinExistence type="predicted"/>